<reference evidence="1 2" key="1">
    <citation type="submission" date="2018-02" db="EMBL/GenBank/DDBJ databases">
        <title>Genome sequence of the basidiomycete white-rot fungus Phlebia centrifuga.</title>
        <authorList>
            <person name="Granchi Z."/>
            <person name="Peng M."/>
            <person name="de Vries R.P."/>
            <person name="Hilden K."/>
            <person name="Makela M.R."/>
            <person name="Grigoriev I."/>
            <person name="Riley R."/>
        </authorList>
    </citation>
    <scope>NUCLEOTIDE SEQUENCE [LARGE SCALE GENOMIC DNA]</scope>
    <source>
        <strain evidence="1 2">FBCC195</strain>
    </source>
</reference>
<comment type="caution">
    <text evidence="1">The sequence shown here is derived from an EMBL/GenBank/DDBJ whole genome shotgun (WGS) entry which is preliminary data.</text>
</comment>
<proteinExistence type="predicted"/>
<protein>
    <submittedName>
        <fullName evidence="1">Uncharacterized protein</fullName>
    </submittedName>
</protein>
<dbReference type="AlphaFoldDB" id="A0A2R6P2B1"/>
<keyword evidence="2" id="KW-1185">Reference proteome</keyword>
<organism evidence="1 2">
    <name type="scientific">Hermanssonia centrifuga</name>
    <dbReference type="NCBI Taxonomy" id="98765"/>
    <lineage>
        <taxon>Eukaryota</taxon>
        <taxon>Fungi</taxon>
        <taxon>Dikarya</taxon>
        <taxon>Basidiomycota</taxon>
        <taxon>Agaricomycotina</taxon>
        <taxon>Agaricomycetes</taxon>
        <taxon>Polyporales</taxon>
        <taxon>Meruliaceae</taxon>
        <taxon>Hermanssonia</taxon>
    </lineage>
</organism>
<name>A0A2R6P2B1_9APHY</name>
<dbReference type="EMBL" id="MLYV02000540">
    <property type="protein sequence ID" value="PSR84215.1"/>
    <property type="molecule type" value="Genomic_DNA"/>
</dbReference>
<dbReference type="Proteomes" id="UP000186601">
    <property type="component" value="Unassembled WGS sequence"/>
</dbReference>
<evidence type="ECO:0000313" key="2">
    <source>
        <dbReference type="Proteomes" id="UP000186601"/>
    </source>
</evidence>
<gene>
    <name evidence="1" type="ORF">PHLCEN_2v5503</name>
</gene>
<evidence type="ECO:0000313" key="1">
    <source>
        <dbReference type="EMBL" id="PSR84215.1"/>
    </source>
</evidence>
<sequence length="73" mass="8324">MPLLRTSEEHIGDQTHLYKIERHGTVRLVAVLHVSLQINVEKFENKVQLLVCVHDVEESGEEQKYEGISQSVG</sequence>
<accession>A0A2R6P2B1</accession>